<name>A0A0E9TEX4_ANGAN</name>
<evidence type="ECO:0000313" key="1">
    <source>
        <dbReference type="EMBL" id="JAH51258.1"/>
    </source>
</evidence>
<dbReference type="AlphaFoldDB" id="A0A0E9TEX4"/>
<accession>A0A0E9TEX4</accession>
<dbReference type="EMBL" id="GBXM01057319">
    <property type="protein sequence ID" value="JAH51258.1"/>
    <property type="molecule type" value="Transcribed_RNA"/>
</dbReference>
<protein>
    <submittedName>
        <fullName evidence="1">Uncharacterized protein</fullName>
    </submittedName>
</protein>
<reference evidence="1" key="1">
    <citation type="submission" date="2014-11" db="EMBL/GenBank/DDBJ databases">
        <authorList>
            <person name="Amaro Gonzalez C."/>
        </authorList>
    </citation>
    <scope>NUCLEOTIDE SEQUENCE</scope>
</reference>
<sequence length="19" mass="2405">MSLFELFFRSRLFHAYQLV</sequence>
<reference evidence="1" key="2">
    <citation type="journal article" date="2015" name="Fish Shellfish Immunol.">
        <title>Early steps in the European eel (Anguilla anguilla)-Vibrio vulnificus interaction in the gills: Role of the RtxA13 toxin.</title>
        <authorList>
            <person name="Callol A."/>
            <person name="Pajuelo D."/>
            <person name="Ebbesson L."/>
            <person name="Teles M."/>
            <person name="MacKenzie S."/>
            <person name="Amaro C."/>
        </authorList>
    </citation>
    <scope>NUCLEOTIDE SEQUENCE</scope>
</reference>
<organism evidence="1">
    <name type="scientific">Anguilla anguilla</name>
    <name type="common">European freshwater eel</name>
    <name type="synonym">Muraena anguilla</name>
    <dbReference type="NCBI Taxonomy" id="7936"/>
    <lineage>
        <taxon>Eukaryota</taxon>
        <taxon>Metazoa</taxon>
        <taxon>Chordata</taxon>
        <taxon>Craniata</taxon>
        <taxon>Vertebrata</taxon>
        <taxon>Euteleostomi</taxon>
        <taxon>Actinopterygii</taxon>
        <taxon>Neopterygii</taxon>
        <taxon>Teleostei</taxon>
        <taxon>Anguilliformes</taxon>
        <taxon>Anguillidae</taxon>
        <taxon>Anguilla</taxon>
    </lineage>
</organism>
<proteinExistence type="predicted"/>